<dbReference type="Pfam" id="PF00571">
    <property type="entry name" value="CBS"/>
    <property type="match status" value="2"/>
</dbReference>
<accession>Q0A573</accession>
<dbReference type="KEGG" id="aeh:Mlg_2674"/>
<dbReference type="AlphaFoldDB" id="Q0A573"/>
<keyword evidence="1 2" id="KW-0129">CBS domain</keyword>
<evidence type="ECO:0000256" key="2">
    <source>
        <dbReference type="PROSITE-ProRule" id="PRU00703"/>
    </source>
</evidence>
<feature type="domain" description="CBS" evidence="3">
    <location>
        <begin position="102"/>
        <end position="158"/>
    </location>
</feature>
<dbReference type="PANTHER" id="PTHR43080:SF2">
    <property type="entry name" value="CBS DOMAIN-CONTAINING PROTEIN"/>
    <property type="match status" value="1"/>
</dbReference>
<dbReference type="PROSITE" id="PS51371">
    <property type="entry name" value="CBS"/>
    <property type="match status" value="2"/>
</dbReference>
<evidence type="ECO:0000259" key="3">
    <source>
        <dbReference type="PROSITE" id="PS51371"/>
    </source>
</evidence>
<dbReference type="PANTHER" id="PTHR43080">
    <property type="entry name" value="CBS DOMAIN-CONTAINING PROTEIN CBSX3, MITOCHONDRIAL"/>
    <property type="match status" value="1"/>
</dbReference>
<dbReference type="InterPro" id="IPR051257">
    <property type="entry name" value="Diverse_CBS-Domain"/>
</dbReference>
<reference evidence="5" key="1">
    <citation type="submission" date="2006-08" db="EMBL/GenBank/DDBJ databases">
        <title>Complete sequence of Alkalilimnicola ehrilichei MLHE-1.</title>
        <authorList>
            <person name="Copeland A."/>
            <person name="Lucas S."/>
            <person name="Lapidus A."/>
            <person name="Barry K."/>
            <person name="Detter J.C."/>
            <person name="Glavina del Rio T."/>
            <person name="Hammon N."/>
            <person name="Israni S."/>
            <person name="Dalin E."/>
            <person name="Tice H."/>
            <person name="Pitluck S."/>
            <person name="Sims D."/>
            <person name="Brettin T."/>
            <person name="Bruce D."/>
            <person name="Han C."/>
            <person name="Tapia R."/>
            <person name="Gilna P."/>
            <person name="Schmutz J."/>
            <person name="Larimer F."/>
            <person name="Land M."/>
            <person name="Hauser L."/>
            <person name="Kyrpides N."/>
            <person name="Mikhailova N."/>
            <person name="Oremland R.S."/>
            <person name="Hoeft S.E."/>
            <person name="Switzer-Blum J."/>
            <person name="Kulp T."/>
            <person name="King G."/>
            <person name="Tabita R."/>
            <person name="Witte B."/>
            <person name="Santini J.M."/>
            <person name="Basu P."/>
            <person name="Hollibaugh J.T."/>
            <person name="Xie G."/>
            <person name="Stolz J.F."/>
            <person name="Richardson P."/>
        </authorList>
    </citation>
    <scope>NUCLEOTIDE SEQUENCE [LARGE SCALE GENOMIC DNA]</scope>
    <source>
        <strain evidence="5">ATCC BAA-1101 / DSM 17681 / MLHE-1</strain>
    </source>
</reference>
<evidence type="ECO:0000313" key="4">
    <source>
        <dbReference type="EMBL" id="ABI58014.1"/>
    </source>
</evidence>
<organism evidence="4 5">
    <name type="scientific">Alkalilimnicola ehrlichii (strain ATCC BAA-1101 / DSM 17681 / MLHE-1)</name>
    <dbReference type="NCBI Taxonomy" id="187272"/>
    <lineage>
        <taxon>Bacteria</taxon>
        <taxon>Pseudomonadati</taxon>
        <taxon>Pseudomonadota</taxon>
        <taxon>Gammaproteobacteria</taxon>
        <taxon>Chromatiales</taxon>
        <taxon>Ectothiorhodospiraceae</taxon>
        <taxon>Alkalilimnicola</taxon>
    </lineage>
</organism>
<dbReference type="InterPro" id="IPR046342">
    <property type="entry name" value="CBS_dom_sf"/>
</dbReference>
<evidence type="ECO:0000313" key="5">
    <source>
        <dbReference type="Proteomes" id="UP000001962"/>
    </source>
</evidence>
<protein>
    <submittedName>
        <fullName evidence="4">Putative signal transduction protein with CBS domains</fullName>
    </submittedName>
</protein>
<dbReference type="HOGENOM" id="CLU_040681_9_1_6"/>
<name>Q0A573_ALKEH</name>
<evidence type="ECO:0000256" key="1">
    <source>
        <dbReference type="ARBA" id="ARBA00023122"/>
    </source>
</evidence>
<feature type="domain" description="CBS" evidence="3">
    <location>
        <begin position="28"/>
        <end position="86"/>
    </location>
</feature>
<dbReference type="EMBL" id="CP000453">
    <property type="protein sequence ID" value="ABI58014.1"/>
    <property type="molecule type" value="Genomic_DNA"/>
</dbReference>
<dbReference type="InterPro" id="IPR000644">
    <property type="entry name" value="CBS_dom"/>
</dbReference>
<proteinExistence type="predicted"/>
<keyword evidence="5" id="KW-1185">Reference proteome</keyword>
<dbReference type="eggNOG" id="COG0517">
    <property type="taxonomic scope" value="Bacteria"/>
</dbReference>
<sequence length="166" mass="19297">MPAFAAPWSPHHKPSHKEQMNMKVTKVMTRKLITGQPQEGLREAFFRMKQNRIRHLPVVDDEMNLLGLVTDRNLRRPDWVDEAPDIAHVYYLDDHMTLGDVMTTDVIAVHTYDHVDKAARIMHENRFGAVPVLNKEERLDGMLSAVDLLVVLEELLNEQRRLKKNK</sequence>
<dbReference type="SUPFAM" id="SSF54631">
    <property type="entry name" value="CBS-domain pair"/>
    <property type="match status" value="1"/>
</dbReference>
<gene>
    <name evidence="4" type="ordered locus">Mlg_2674</name>
</gene>
<dbReference type="SMART" id="SM00116">
    <property type="entry name" value="CBS"/>
    <property type="match status" value="2"/>
</dbReference>
<dbReference type="Proteomes" id="UP000001962">
    <property type="component" value="Chromosome"/>
</dbReference>
<dbReference type="Gene3D" id="3.10.580.10">
    <property type="entry name" value="CBS-domain"/>
    <property type="match status" value="1"/>
</dbReference>